<name>A0A3N1XR54_9FIRM</name>
<dbReference type="PANTHER" id="PTHR36932:SF1">
    <property type="entry name" value="CAPSULAR POLYSACCHARIDE BIOSYNTHESIS PROTEIN"/>
    <property type="match status" value="1"/>
</dbReference>
<proteinExistence type="predicted"/>
<dbReference type="RefSeq" id="WP_123609966.1">
    <property type="nucleotide sequence ID" value="NZ_RJVG01000007.1"/>
</dbReference>
<evidence type="ECO:0008006" key="3">
    <source>
        <dbReference type="Google" id="ProtNLM"/>
    </source>
</evidence>
<comment type="caution">
    <text evidence="1">The sequence shown here is derived from an EMBL/GenBank/DDBJ whole genome shotgun (WGS) entry which is preliminary data.</text>
</comment>
<evidence type="ECO:0000313" key="1">
    <source>
        <dbReference type="EMBL" id="ROR27277.1"/>
    </source>
</evidence>
<dbReference type="PANTHER" id="PTHR36932">
    <property type="entry name" value="CAPSULAR POLYSACCHARIDE BIOSYNTHESIS PROTEIN"/>
    <property type="match status" value="1"/>
</dbReference>
<accession>A0A3N1XR54</accession>
<organism evidence="1 2">
    <name type="scientific">Mobilisporobacter senegalensis</name>
    <dbReference type="NCBI Taxonomy" id="1329262"/>
    <lineage>
        <taxon>Bacteria</taxon>
        <taxon>Bacillati</taxon>
        <taxon>Bacillota</taxon>
        <taxon>Clostridia</taxon>
        <taxon>Lachnospirales</taxon>
        <taxon>Lachnospiraceae</taxon>
        <taxon>Mobilisporobacter</taxon>
    </lineage>
</organism>
<sequence>MEYCLKRLAKPEEEISATDFYQLIFDSMDKKMESYRKYGECLGQHFHVNDDWIIVEPVDKDNNPIGDGERADKWLLTNLSNFTQPFIRYEITDRIILHKEGCECGNLSPWIEIEGRTDEILIFKHISDQKDVKLAPLAFYAILKEVHEIKQFQLVLHENNKLELRLIGDNKLLSFEKAKDKLEKYLLQNEVSPEIYLSDLEPRRHPQSGKFKHVYKEF</sequence>
<dbReference type="OrthoDB" id="580775at2"/>
<protein>
    <recommendedName>
        <fullName evidence="3">Phenylacetate-CoA ligase</fullName>
    </recommendedName>
</protein>
<dbReference type="EMBL" id="RJVG01000007">
    <property type="protein sequence ID" value="ROR27277.1"/>
    <property type="molecule type" value="Genomic_DNA"/>
</dbReference>
<dbReference type="Gene3D" id="3.40.50.12780">
    <property type="entry name" value="N-terminal domain of ligase-like"/>
    <property type="match status" value="1"/>
</dbReference>
<dbReference type="InterPro" id="IPR042099">
    <property type="entry name" value="ANL_N_sf"/>
</dbReference>
<gene>
    <name evidence="1" type="ORF">EDD66_107191</name>
</gene>
<dbReference type="AlphaFoldDB" id="A0A3N1XR54"/>
<reference evidence="1 2" key="1">
    <citation type="submission" date="2018-11" db="EMBL/GenBank/DDBJ databases">
        <title>Genomic Encyclopedia of Type Strains, Phase IV (KMG-IV): sequencing the most valuable type-strain genomes for metagenomic binning, comparative biology and taxonomic classification.</title>
        <authorList>
            <person name="Goeker M."/>
        </authorList>
    </citation>
    <scope>NUCLEOTIDE SEQUENCE [LARGE SCALE GENOMIC DNA]</scope>
    <source>
        <strain evidence="1 2">DSM 26537</strain>
    </source>
</reference>
<evidence type="ECO:0000313" key="2">
    <source>
        <dbReference type="Proteomes" id="UP000273083"/>
    </source>
</evidence>
<keyword evidence="2" id="KW-1185">Reference proteome</keyword>
<dbReference type="InterPro" id="IPR053158">
    <property type="entry name" value="CapK_Type1_Caps_Biosynth"/>
</dbReference>
<dbReference type="Proteomes" id="UP000273083">
    <property type="component" value="Unassembled WGS sequence"/>
</dbReference>